<dbReference type="InterPro" id="IPR042099">
    <property type="entry name" value="ANL_N_sf"/>
</dbReference>
<dbReference type="InterPro" id="IPR020845">
    <property type="entry name" value="AMP-binding_CS"/>
</dbReference>
<feature type="domain" description="AMP-dependent synthetase/ligase" evidence="1">
    <location>
        <begin position="30"/>
        <end position="383"/>
    </location>
</feature>
<dbReference type="InterPro" id="IPR045851">
    <property type="entry name" value="AMP-bd_C_sf"/>
</dbReference>
<dbReference type="Pfam" id="PF00501">
    <property type="entry name" value="AMP-binding"/>
    <property type="match status" value="1"/>
</dbReference>
<dbReference type="PROSITE" id="PS00455">
    <property type="entry name" value="AMP_BINDING"/>
    <property type="match status" value="1"/>
</dbReference>
<dbReference type="Pfam" id="PF13193">
    <property type="entry name" value="AMP-binding_C"/>
    <property type="match status" value="1"/>
</dbReference>
<gene>
    <name evidence="3" type="ORF">SAMN05444142_10846</name>
</gene>
<dbReference type="Gene3D" id="3.30.300.30">
    <property type="match status" value="1"/>
</dbReference>
<feature type="domain" description="AMP-binding enzyme C-terminal" evidence="2">
    <location>
        <begin position="439"/>
        <end position="517"/>
    </location>
</feature>
<reference evidence="3 4" key="1">
    <citation type="submission" date="2016-11" db="EMBL/GenBank/DDBJ databases">
        <authorList>
            <person name="Varghese N."/>
            <person name="Submissions S."/>
        </authorList>
    </citation>
    <scope>NUCLEOTIDE SEQUENCE [LARGE SCALE GENOMIC DNA]</scope>
    <source>
        <strain evidence="3 4">DSM 29620</strain>
    </source>
</reference>
<evidence type="ECO:0000259" key="2">
    <source>
        <dbReference type="Pfam" id="PF13193"/>
    </source>
</evidence>
<evidence type="ECO:0000313" key="3">
    <source>
        <dbReference type="EMBL" id="SHK70759.1"/>
    </source>
</evidence>
<dbReference type="Proteomes" id="UP000324252">
    <property type="component" value="Unassembled WGS sequence"/>
</dbReference>
<dbReference type="InterPro" id="IPR000873">
    <property type="entry name" value="AMP-dep_synth/lig_dom"/>
</dbReference>
<evidence type="ECO:0000313" key="4">
    <source>
        <dbReference type="Proteomes" id="UP000324252"/>
    </source>
</evidence>
<accession>A0A1H0L5L3</accession>
<keyword evidence="4" id="KW-1185">Reference proteome</keyword>
<protein>
    <submittedName>
        <fullName evidence="3">Fatty-acyl-CoA synthase</fullName>
    </submittedName>
</protein>
<dbReference type="EMBL" id="FQZZ01000008">
    <property type="protein sequence ID" value="SHK70759.1"/>
    <property type="molecule type" value="Genomic_DNA"/>
</dbReference>
<sequence>MDSSRQSLPEEEGASMDRNLPNSLHVGYWAGLKPNHPAIIDAETGAITTFAEYERGSNRVAHLMRKLGLKPGDQTVLMVENRPEFLVWFWGMIRAGLRVTPVSTHARPEEIDYIIRDCGADLFLSSGQNAEMAARCDLSAIPPAARLMADIPMDGFTSFDAALEGLPETPIDDEVEGIEMLYSSGTTGRPKGIRKPMPAGPFGEGGAMLRYFAREWHFDADTIYLHPAPLYHAAPLRFANRINRLGGTVILMRKFDPEACLANIEKYGVTHSQWVPTHFNRLLKLPGEIRAKYDHSTMKCAIHAAAPCPHDVKRAMIEWWGPILIEYYGASEGIGHCAITSAEWLEKPGSVGQAKMGRLHICGDDGEELPVGQAGTIYFEGGGSFAYHNDPAKTEGAKHPKGWCTIGDVGYVDEDGYLFLTDRKAFMIISGGVNIYPQEIEEHLLKHPKVADAAVFGIPNADYGEEVKAVVQLKDGQTGSDALSSEIIEFCRATLNHVKCPRSVDFIDVMPRGENGKLYKKTLLDPYWKGRKRTPADAIGEKGGAA</sequence>
<dbReference type="InterPro" id="IPR025110">
    <property type="entry name" value="AMP-bd_C"/>
</dbReference>
<dbReference type="GO" id="GO:0016405">
    <property type="term" value="F:CoA-ligase activity"/>
    <property type="evidence" value="ECO:0007669"/>
    <property type="project" value="TreeGrafter"/>
</dbReference>
<evidence type="ECO:0000259" key="1">
    <source>
        <dbReference type="Pfam" id="PF00501"/>
    </source>
</evidence>
<dbReference type="SUPFAM" id="SSF56801">
    <property type="entry name" value="Acetyl-CoA synthetase-like"/>
    <property type="match status" value="1"/>
</dbReference>
<organism evidence="3 4">
    <name type="scientific">Lutimaribacter pacificus</name>
    <dbReference type="NCBI Taxonomy" id="391948"/>
    <lineage>
        <taxon>Bacteria</taxon>
        <taxon>Pseudomonadati</taxon>
        <taxon>Pseudomonadota</taxon>
        <taxon>Alphaproteobacteria</taxon>
        <taxon>Rhodobacterales</taxon>
        <taxon>Roseobacteraceae</taxon>
        <taxon>Lutimaribacter</taxon>
    </lineage>
</organism>
<name>A0A1H0L5L3_9RHOB</name>
<proteinExistence type="predicted"/>
<dbReference type="Gene3D" id="3.40.50.12780">
    <property type="entry name" value="N-terminal domain of ligase-like"/>
    <property type="match status" value="1"/>
</dbReference>
<dbReference type="AlphaFoldDB" id="A0A1H0L5L3"/>
<dbReference type="PANTHER" id="PTHR24096:SF323">
    <property type="entry name" value="BLR3536 PROTEIN"/>
    <property type="match status" value="1"/>
</dbReference>
<dbReference type="PANTHER" id="PTHR24096">
    <property type="entry name" value="LONG-CHAIN-FATTY-ACID--COA LIGASE"/>
    <property type="match status" value="1"/>
</dbReference>